<reference evidence="1 2" key="1">
    <citation type="submission" date="2018-08" db="EMBL/GenBank/DDBJ databases">
        <title>A genome reference for cultivated species of the human gut microbiota.</title>
        <authorList>
            <person name="Zou Y."/>
            <person name="Xue W."/>
            <person name="Luo G."/>
        </authorList>
    </citation>
    <scope>NUCLEOTIDE SEQUENCE [LARGE SCALE GENOMIC DNA]</scope>
    <source>
        <strain evidence="1 2">AF45-14BH</strain>
    </source>
</reference>
<comment type="caution">
    <text evidence="1">The sequence shown here is derived from an EMBL/GenBank/DDBJ whole genome shotgun (WGS) entry which is preliminary data.</text>
</comment>
<dbReference type="AlphaFoldDB" id="A0A415G6U0"/>
<protein>
    <submittedName>
        <fullName evidence="1">Uncharacterized protein</fullName>
    </submittedName>
</protein>
<evidence type="ECO:0000313" key="2">
    <source>
        <dbReference type="Proteomes" id="UP000283497"/>
    </source>
</evidence>
<sequence>MKSEKEAKRLSFDVHGEFITQLAREWFYTGEKSYEKVIELLMNSMSGTDTPEGQIRRYAEDILLGRAALRGSTRAGTYHLETYEPGEEELMPKSMNIWKEVEKRKETEKKLSKMVERWDIVMECVPEGIKREIRKALGEETAEDRQQEALSSYVKRMTDETEHKTADYGWLEPDGTFHNVKWGDHEGWANNYLQKNLSVEEYRHVIFGGKDVMSAGDYLTTKGWVLLHNPSMGIAFPTRDSTKRYTKPQKDFLYDYYIERDCRDEANAIWQENE</sequence>
<gene>
    <name evidence="1" type="ORF">DW068_08790</name>
</gene>
<dbReference type="Proteomes" id="UP000283497">
    <property type="component" value="Unassembled WGS sequence"/>
</dbReference>
<name>A0A415G6U0_9FIRM</name>
<dbReference type="RefSeq" id="WP_118314602.1">
    <property type="nucleotide sequence ID" value="NZ_CALLAX010000079.1"/>
</dbReference>
<proteinExistence type="predicted"/>
<dbReference type="EMBL" id="QRNJ01000031">
    <property type="protein sequence ID" value="RHK38767.1"/>
    <property type="molecule type" value="Genomic_DNA"/>
</dbReference>
<accession>A0A415G6U0</accession>
<evidence type="ECO:0000313" key="1">
    <source>
        <dbReference type="EMBL" id="RHK38767.1"/>
    </source>
</evidence>
<organism evidence="1 2">
    <name type="scientific">Anaerobutyricum hallii</name>
    <dbReference type="NCBI Taxonomy" id="39488"/>
    <lineage>
        <taxon>Bacteria</taxon>
        <taxon>Bacillati</taxon>
        <taxon>Bacillota</taxon>
        <taxon>Clostridia</taxon>
        <taxon>Lachnospirales</taxon>
        <taxon>Lachnospiraceae</taxon>
        <taxon>Anaerobutyricum</taxon>
    </lineage>
</organism>